<dbReference type="Pfam" id="PF07478">
    <property type="entry name" value="Dala_Dala_lig_C"/>
    <property type="match status" value="1"/>
</dbReference>
<evidence type="ECO:0000256" key="9">
    <source>
        <dbReference type="ARBA" id="ARBA00022723"/>
    </source>
</evidence>
<dbReference type="PIRSF" id="PIRSF039102">
    <property type="entry name" value="Ddl/VanB"/>
    <property type="match status" value="1"/>
</dbReference>
<evidence type="ECO:0000256" key="18">
    <source>
        <dbReference type="ARBA" id="ARBA00060592"/>
    </source>
</evidence>
<dbReference type="InterPro" id="IPR016185">
    <property type="entry name" value="PreATP-grasp_dom_sf"/>
</dbReference>
<dbReference type="GO" id="GO:0071555">
    <property type="term" value="P:cell wall organization"/>
    <property type="evidence" value="ECO:0007669"/>
    <property type="project" value="UniProtKB-KW"/>
</dbReference>
<dbReference type="GO" id="GO:0046872">
    <property type="term" value="F:metal ion binding"/>
    <property type="evidence" value="ECO:0007669"/>
    <property type="project" value="UniProtKB-KW"/>
</dbReference>
<keyword evidence="7 22" id="KW-0963">Cytoplasm</keyword>
<dbReference type="FunFam" id="3.30.1490.20:FF:000007">
    <property type="entry name" value="D-alanine--D-alanine ligase"/>
    <property type="match status" value="1"/>
</dbReference>
<evidence type="ECO:0000256" key="10">
    <source>
        <dbReference type="ARBA" id="ARBA00022741"/>
    </source>
</evidence>
<evidence type="ECO:0000256" key="11">
    <source>
        <dbReference type="ARBA" id="ARBA00022840"/>
    </source>
</evidence>
<keyword evidence="8 22" id="KW-0436">Ligase</keyword>
<dbReference type="InterPro" id="IPR011127">
    <property type="entry name" value="Dala_Dala_lig_N"/>
</dbReference>
<evidence type="ECO:0000256" key="8">
    <source>
        <dbReference type="ARBA" id="ARBA00022598"/>
    </source>
</evidence>
<accession>A0A9D1UH88</accession>
<evidence type="ECO:0000256" key="23">
    <source>
        <dbReference type="PIRSR" id="PIRSR039102-1"/>
    </source>
</evidence>
<protein>
    <recommendedName>
        <fullName evidence="19 22">D-alanine--D-alanine ligase</fullName>
        <ecNumber evidence="6 22">6.3.2.4</ecNumber>
    </recommendedName>
    <alternativeName>
        <fullName evidence="21 22">D-Ala-D-Ala ligase</fullName>
    </alternativeName>
    <alternativeName>
        <fullName evidence="20 22">D-alanylalanine synthetase</fullName>
    </alternativeName>
</protein>
<feature type="binding site" evidence="24">
    <location>
        <position position="318"/>
    </location>
    <ligand>
        <name>Mg(2+)</name>
        <dbReference type="ChEBI" id="CHEBI:18420"/>
        <label>1</label>
    </ligand>
</feature>
<dbReference type="HAMAP" id="MF_00047">
    <property type="entry name" value="Dala_Dala_lig"/>
    <property type="match status" value="1"/>
</dbReference>
<name>A0A9D1UH88_9FIRM</name>
<feature type="binding site" evidence="24">
    <location>
        <position position="332"/>
    </location>
    <ligand>
        <name>Mg(2+)</name>
        <dbReference type="ChEBI" id="CHEBI:18420"/>
        <label>1</label>
    </ligand>
</feature>
<feature type="active site" evidence="23">
    <location>
        <position position="15"/>
    </location>
</feature>
<evidence type="ECO:0000313" key="27">
    <source>
        <dbReference type="EMBL" id="HIW86506.1"/>
    </source>
</evidence>
<sequence length="398" mass="43846">MKINIAVLFGGKSVEHEVSVISAVQAMQSINKDKYAVYPVYITKKNELYWADCMQDIEEFKNIPALLAKSTKINIVTDGSKTYLMPQQPKRFSKPKPIACIDVAFPIVHGTNVEDGALQGFLKTLNLPFVGCDVLASAICMDKFAMKIMLKEAGFPVLDGIRFTSQDYKNEEKVVAATENRFGYPVIVKPVNLGSSVGISKAENKQELEDALELAFQFADKILIEPAVVNLKEINCSVVGDYTDAEASELEEPISADKILSYKDKYMDGGKKTGGSKGMSGLKRKIPADIPAETAEKIKNIAADAFKYLDCNGVVRIDFLMDSKTGEFWINEFNTIPGSLAFYLWEPKGVQYPELLDRLISLALKRQRGSEEITYSFDTNILSSASFGGAKGAKGSKM</sequence>
<comment type="caution">
    <text evidence="27">The sequence shown here is derived from an EMBL/GenBank/DDBJ whole genome shotgun (WGS) entry which is preliminary data.</text>
</comment>
<comment type="cofactor">
    <cofactor evidence="24">
        <name>Mg(2+)</name>
        <dbReference type="ChEBI" id="CHEBI:18420"/>
    </cofactor>
    <cofactor evidence="24">
        <name>Mn(2+)</name>
        <dbReference type="ChEBI" id="CHEBI:29035"/>
    </cofactor>
    <text evidence="24">Binds 2 magnesium or manganese ions per subunit.</text>
</comment>
<dbReference type="Proteomes" id="UP000824205">
    <property type="component" value="Unassembled WGS sequence"/>
</dbReference>
<comment type="cofactor">
    <cofactor evidence="1">
        <name>Mn(2+)</name>
        <dbReference type="ChEBI" id="CHEBI:29035"/>
    </cofactor>
</comment>
<dbReference type="Gene3D" id="3.30.1490.20">
    <property type="entry name" value="ATP-grasp fold, A domain"/>
    <property type="match status" value="1"/>
</dbReference>
<dbReference type="Gene3D" id="3.40.50.20">
    <property type="match status" value="1"/>
</dbReference>
<organism evidence="27 28">
    <name type="scientific">Candidatus Eubacterium faecipullorum</name>
    <dbReference type="NCBI Taxonomy" id="2838571"/>
    <lineage>
        <taxon>Bacteria</taxon>
        <taxon>Bacillati</taxon>
        <taxon>Bacillota</taxon>
        <taxon>Clostridia</taxon>
        <taxon>Eubacteriales</taxon>
        <taxon>Eubacteriaceae</taxon>
        <taxon>Eubacterium</taxon>
    </lineage>
</organism>
<feature type="active site" evidence="23">
    <location>
        <position position="195"/>
    </location>
</feature>
<reference evidence="27" key="2">
    <citation type="submission" date="2021-04" db="EMBL/GenBank/DDBJ databases">
        <authorList>
            <person name="Gilroy R."/>
        </authorList>
    </citation>
    <scope>NUCLEOTIDE SEQUENCE</scope>
    <source>
        <strain evidence="27">421</strain>
    </source>
</reference>
<dbReference type="GO" id="GO:0008360">
    <property type="term" value="P:regulation of cell shape"/>
    <property type="evidence" value="ECO:0007669"/>
    <property type="project" value="UniProtKB-KW"/>
</dbReference>
<evidence type="ECO:0000256" key="14">
    <source>
        <dbReference type="ARBA" id="ARBA00022984"/>
    </source>
</evidence>
<dbReference type="AlphaFoldDB" id="A0A9D1UH88"/>
<evidence type="ECO:0000256" key="22">
    <source>
        <dbReference type="HAMAP-Rule" id="MF_00047"/>
    </source>
</evidence>
<dbReference type="GO" id="GO:0005524">
    <property type="term" value="F:ATP binding"/>
    <property type="evidence" value="ECO:0007669"/>
    <property type="project" value="UniProtKB-UniRule"/>
</dbReference>
<dbReference type="InterPro" id="IPR011095">
    <property type="entry name" value="Dala_Dala_lig_C"/>
</dbReference>
<evidence type="ECO:0000256" key="20">
    <source>
        <dbReference type="ARBA" id="ARBA00076288"/>
    </source>
</evidence>
<dbReference type="GO" id="GO:0009252">
    <property type="term" value="P:peptidoglycan biosynthetic process"/>
    <property type="evidence" value="ECO:0007669"/>
    <property type="project" value="UniProtKB-UniRule"/>
</dbReference>
<evidence type="ECO:0000256" key="7">
    <source>
        <dbReference type="ARBA" id="ARBA00022490"/>
    </source>
</evidence>
<keyword evidence="9 24" id="KW-0479">Metal-binding</keyword>
<comment type="pathway">
    <text evidence="18">Glycan biosynthesis.</text>
</comment>
<dbReference type="PANTHER" id="PTHR23132">
    <property type="entry name" value="D-ALANINE--D-ALANINE LIGASE"/>
    <property type="match status" value="1"/>
</dbReference>
<keyword evidence="16 22" id="KW-0961">Cell wall biogenesis/degradation</keyword>
<evidence type="ECO:0000256" key="6">
    <source>
        <dbReference type="ARBA" id="ARBA00012216"/>
    </source>
</evidence>
<comment type="subcellular location">
    <subcellularLocation>
        <location evidence="3 22">Cytoplasm</location>
    </subcellularLocation>
</comment>
<evidence type="ECO:0000256" key="3">
    <source>
        <dbReference type="ARBA" id="ARBA00004496"/>
    </source>
</evidence>
<dbReference type="NCBIfam" id="TIGR01205">
    <property type="entry name" value="D_ala_D_alaTIGR"/>
    <property type="match status" value="1"/>
</dbReference>
<evidence type="ECO:0000256" key="4">
    <source>
        <dbReference type="ARBA" id="ARBA00004752"/>
    </source>
</evidence>
<dbReference type="PANTHER" id="PTHR23132:SF25">
    <property type="entry name" value="D-ALANINE--D-ALANINE LIGASE A"/>
    <property type="match status" value="1"/>
</dbReference>
<dbReference type="Pfam" id="PF01820">
    <property type="entry name" value="Dala_Dala_lig_N"/>
    <property type="match status" value="1"/>
</dbReference>
<evidence type="ECO:0000256" key="15">
    <source>
        <dbReference type="ARBA" id="ARBA00023211"/>
    </source>
</evidence>
<reference evidence="27" key="1">
    <citation type="journal article" date="2021" name="PeerJ">
        <title>Extensive microbial diversity within the chicken gut microbiome revealed by metagenomics and culture.</title>
        <authorList>
            <person name="Gilroy R."/>
            <person name="Ravi A."/>
            <person name="Getino M."/>
            <person name="Pursley I."/>
            <person name="Horton D.L."/>
            <person name="Alikhan N.F."/>
            <person name="Baker D."/>
            <person name="Gharbi K."/>
            <person name="Hall N."/>
            <person name="Watson M."/>
            <person name="Adriaenssens E.M."/>
            <person name="Foster-Nyarko E."/>
            <person name="Jarju S."/>
            <person name="Secka A."/>
            <person name="Antonio M."/>
            <person name="Oren A."/>
            <person name="Chaudhuri R.R."/>
            <person name="La Ragione R."/>
            <person name="Hildebrand F."/>
            <person name="Pallen M.J."/>
        </authorList>
    </citation>
    <scope>NUCLEOTIDE SEQUENCE</scope>
    <source>
        <strain evidence="27">421</strain>
    </source>
</reference>
<dbReference type="InterPro" id="IPR011761">
    <property type="entry name" value="ATP-grasp"/>
</dbReference>
<dbReference type="InterPro" id="IPR013815">
    <property type="entry name" value="ATP_grasp_subdomain_1"/>
</dbReference>
<feature type="binding site" evidence="24">
    <location>
        <position position="334"/>
    </location>
    <ligand>
        <name>Mg(2+)</name>
        <dbReference type="ChEBI" id="CHEBI:18420"/>
        <label>2</label>
    </ligand>
</feature>
<comment type="similarity">
    <text evidence="5 22">Belongs to the D-alanine--D-alanine ligase family.</text>
</comment>
<dbReference type="SUPFAM" id="SSF52440">
    <property type="entry name" value="PreATP-grasp domain"/>
    <property type="match status" value="1"/>
</dbReference>
<dbReference type="EMBL" id="DXGE01000034">
    <property type="protein sequence ID" value="HIW86506.1"/>
    <property type="molecule type" value="Genomic_DNA"/>
</dbReference>
<evidence type="ECO:0000256" key="12">
    <source>
        <dbReference type="ARBA" id="ARBA00022842"/>
    </source>
</evidence>
<evidence type="ECO:0000256" key="1">
    <source>
        <dbReference type="ARBA" id="ARBA00001936"/>
    </source>
</evidence>
<keyword evidence="14 22" id="KW-0573">Peptidoglycan synthesis</keyword>
<evidence type="ECO:0000256" key="21">
    <source>
        <dbReference type="ARBA" id="ARBA00077154"/>
    </source>
</evidence>
<dbReference type="InterPro" id="IPR005905">
    <property type="entry name" value="D_ala_D_ala"/>
</dbReference>
<evidence type="ECO:0000256" key="19">
    <source>
        <dbReference type="ARBA" id="ARBA00068427"/>
    </source>
</evidence>
<evidence type="ECO:0000256" key="16">
    <source>
        <dbReference type="ARBA" id="ARBA00023316"/>
    </source>
</evidence>
<dbReference type="SUPFAM" id="SSF56059">
    <property type="entry name" value="Glutathione synthetase ATP-binding domain-like"/>
    <property type="match status" value="1"/>
</dbReference>
<feature type="active site" evidence="23">
    <location>
        <position position="339"/>
    </location>
</feature>
<dbReference type="GO" id="GO:0008716">
    <property type="term" value="F:D-alanine-D-alanine ligase activity"/>
    <property type="evidence" value="ECO:0007669"/>
    <property type="project" value="UniProtKB-UniRule"/>
</dbReference>
<evidence type="ECO:0000256" key="17">
    <source>
        <dbReference type="ARBA" id="ARBA00047614"/>
    </source>
</evidence>
<evidence type="ECO:0000256" key="25">
    <source>
        <dbReference type="PROSITE-ProRule" id="PRU00409"/>
    </source>
</evidence>
<keyword evidence="15 24" id="KW-0464">Manganese</keyword>
<keyword evidence="13 22" id="KW-0133">Cell shape</keyword>
<feature type="domain" description="ATP-grasp" evidence="26">
    <location>
        <begin position="147"/>
        <end position="361"/>
    </location>
</feature>
<evidence type="ECO:0000256" key="5">
    <source>
        <dbReference type="ARBA" id="ARBA00010871"/>
    </source>
</evidence>
<keyword evidence="12 24" id="KW-0460">Magnesium</keyword>
<evidence type="ECO:0000256" key="2">
    <source>
        <dbReference type="ARBA" id="ARBA00003921"/>
    </source>
</evidence>
<feature type="binding site" evidence="24">
    <location>
        <position position="332"/>
    </location>
    <ligand>
        <name>Mg(2+)</name>
        <dbReference type="ChEBI" id="CHEBI:18420"/>
        <label>2</label>
    </ligand>
</feature>
<dbReference type="PROSITE" id="PS50975">
    <property type="entry name" value="ATP_GRASP"/>
    <property type="match status" value="1"/>
</dbReference>
<comment type="function">
    <text evidence="2 22">Cell wall formation.</text>
</comment>
<evidence type="ECO:0000256" key="13">
    <source>
        <dbReference type="ARBA" id="ARBA00022960"/>
    </source>
</evidence>
<gene>
    <name evidence="22" type="primary">ddl</name>
    <name evidence="27" type="ORF">IAA48_08440</name>
</gene>
<evidence type="ECO:0000313" key="28">
    <source>
        <dbReference type="Proteomes" id="UP000824205"/>
    </source>
</evidence>
<dbReference type="NCBIfam" id="NF002528">
    <property type="entry name" value="PRK01966.1-4"/>
    <property type="match status" value="1"/>
</dbReference>
<keyword evidence="10 25" id="KW-0547">Nucleotide-binding</keyword>
<comment type="pathway">
    <text evidence="4 22">Cell wall biogenesis; peptidoglycan biosynthesis.</text>
</comment>
<dbReference type="Gene3D" id="3.30.470.20">
    <property type="entry name" value="ATP-grasp fold, B domain"/>
    <property type="match status" value="1"/>
</dbReference>
<keyword evidence="11 25" id="KW-0067">ATP-binding</keyword>
<proteinExistence type="inferred from homology"/>
<dbReference type="GO" id="GO:0005829">
    <property type="term" value="C:cytosol"/>
    <property type="evidence" value="ECO:0007669"/>
    <property type="project" value="TreeGrafter"/>
</dbReference>
<comment type="catalytic activity">
    <reaction evidence="17 22">
        <text>2 D-alanine + ATP = D-alanyl-D-alanine + ADP + phosphate + H(+)</text>
        <dbReference type="Rhea" id="RHEA:11224"/>
        <dbReference type="ChEBI" id="CHEBI:15378"/>
        <dbReference type="ChEBI" id="CHEBI:30616"/>
        <dbReference type="ChEBI" id="CHEBI:43474"/>
        <dbReference type="ChEBI" id="CHEBI:57416"/>
        <dbReference type="ChEBI" id="CHEBI:57822"/>
        <dbReference type="ChEBI" id="CHEBI:456216"/>
        <dbReference type="EC" id="6.3.2.4"/>
    </reaction>
</comment>
<evidence type="ECO:0000259" key="26">
    <source>
        <dbReference type="PROSITE" id="PS50975"/>
    </source>
</evidence>
<dbReference type="EC" id="6.3.2.4" evidence="6 22"/>
<evidence type="ECO:0000256" key="24">
    <source>
        <dbReference type="PIRSR" id="PIRSR039102-3"/>
    </source>
</evidence>